<dbReference type="PANTHER" id="PTHR47982">
    <property type="entry name" value="PROLINE-RICH RECEPTOR-LIKE PROTEIN KINASE PERK4"/>
    <property type="match status" value="1"/>
</dbReference>
<sequence>MVGTNHKKVEEARAAKEFEYFNKPEINEITNQCYADQGAALEQAREEMKREKKFFLERLNCDISVIKRGKSIEELRVSKQSWRSKEQDHEISCNTNKLSIGTNSKPYLRYNEMIPGSPEEEHSQQKGKKDDDIGESSSLNIGRLDGQKSLVMQKLHAATKGFSKANYISEGGFGNVFRGQLKNGLKIAVKQHKHASSQGEKEFKAEVHFLSKARHKNLIMLLGSCSEGRHRLLVYEYVCNGSLDRQLLNFGLARSQQEDHSSETRVVGTLGYLAPEYAESGKVSTKTDVYAFGVILLQLITGHGTNDKSLEGKSLVGWARPLLKDRNYPDLIDERILDSHDVHQLFWMVRVAEKCLIKESSQEIINGNGKP</sequence>
<dbReference type="PROSITE" id="PS50011">
    <property type="entry name" value="PROTEIN_KINASE_DOM"/>
    <property type="match status" value="1"/>
</dbReference>
<evidence type="ECO:0000256" key="11">
    <source>
        <dbReference type="ARBA" id="ARBA00023136"/>
    </source>
</evidence>
<dbReference type="AlphaFoldDB" id="A0A7J6DUJ4"/>
<proteinExistence type="predicted"/>
<dbReference type="Gene3D" id="3.30.200.20">
    <property type="entry name" value="Phosphorylase Kinase, domain 1"/>
    <property type="match status" value="1"/>
</dbReference>
<accession>A0A7J6DUJ4</accession>
<dbReference type="Pfam" id="PF07714">
    <property type="entry name" value="PK_Tyr_Ser-Thr"/>
    <property type="match status" value="2"/>
</dbReference>
<dbReference type="PANTHER" id="PTHR47982:SF42">
    <property type="entry name" value="PROTEIN KINASE DOMAIN-CONTAINING PROTEIN"/>
    <property type="match status" value="1"/>
</dbReference>
<evidence type="ECO:0000256" key="12">
    <source>
        <dbReference type="ARBA" id="ARBA00047899"/>
    </source>
</evidence>
<name>A0A7J6DUJ4_CANSA</name>
<comment type="catalytic activity">
    <reaction evidence="13">
        <text>L-seryl-[protein] + ATP = O-phospho-L-seryl-[protein] + ADP + H(+)</text>
        <dbReference type="Rhea" id="RHEA:17989"/>
        <dbReference type="Rhea" id="RHEA-COMP:9863"/>
        <dbReference type="Rhea" id="RHEA-COMP:11604"/>
        <dbReference type="ChEBI" id="CHEBI:15378"/>
        <dbReference type="ChEBI" id="CHEBI:29999"/>
        <dbReference type="ChEBI" id="CHEBI:30616"/>
        <dbReference type="ChEBI" id="CHEBI:83421"/>
        <dbReference type="ChEBI" id="CHEBI:456216"/>
        <dbReference type="EC" id="2.7.11.1"/>
    </reaction>
</comment>
<evidence type="ECO:0000256" key="5">
    <source>
        <dbReference type="ARBA" id="ARBA00022679"/>
    </source>
</evidence>
<keyword evidence="11" id="KW-0472">Membrane</keyword>
<evidence type="ECO:0000256" key="14">
    <source>
        <dbReference type="SAM" id="MobiDB-lite"/>
    </source>
</evidence>
<reference evidence="16 17" key="1">
    <citation type="journal article" date="2020" name="bioRxiv">
        <title>Sequence and annotation of 42 cannabis genomes reveals extensive copy number variation in cannabinoid synthesis and pathogen resistance genes.</title>
        <authorList>
            <person name="Mckernan K.J."/>
            <person name="Helbert Y."/>
            <person name="Kane L.T."/>
            <person name="Ebling H."/>
            <person name="Zhang L."/>
            <person name="Liu B."/>
            <person name="Eaton Z."/>
            <person name="Mclaughlin S."/>
            <person name="Kingan S."/>
            <person name="Baybayan P."/>
            <person name="Concepcion G."/>
            <person name="Jordan M."/>
            <person name="Riva A."/>
            <person name="Barbazuk W."/>
            <person name="Harkins T."/>
        </authorList>
    </citation>
    <scope>NUCLEOTIDE SEQUENCE [LARGE SCALE GENOMIC DNA]</scope>
    <source>
        <strain evidence="17">cv. Jamaican Lion 4</strain>
        <tissue evidence="16">Leaf</tissue>
    </source>
</reference>
<evidence type="ECO:0000256" key="1">
    <source>
        <dbReference type="ARBA" id="ARBA00004162"/>
    </source>
</evidence>
<evidence type="ECO:0000313" key="17">
    <source>
        <dbReference type="Proteomes" id="UP000525078"/>
    </source>
</evidence>
<keyword evidence="3" id="KW-1003">Cell membrane</keyword>
<keyword evidence="5" id="KW-0808">Transferase</keyword>
<dbReference type="FunFam" id="3.30.200.20:FF:000162">
    <property type="entry name" value="Adenine nucleotide alpha hydrolase-like domain kinase"/>
    <property type="match status" value="1"/>
</dbReference>
<dbReference type="EC" id="2.7.11.1" evidence="2"/>
<dbReference type="InterPro" id="IPR047117">
    <property type="entry name" value="PERK1-13-like"/>
</dbReference>
<feature type="region of interest" description="Disordered" evidence="14">
    <location>
        <begin position="109"/>
        <end position="140"/>
    </location>
</feature>
<evidence type="ECO:0000256" key="6">
    <source>
        <dbReference type="ARBA" id="ARBA00022692"/>
    </source>
</evidence>
<feature type="compositionally biased region" description="Basic and acidic residues" evidence="14">
    <location>
        <begin position="119"/>
        <end position="131"/>
    </location>
</feature>
<keyword evidence="10" id="KW-1133">Transmembrane helix</keyword>
<evidence type="ECO:0000313" key="16">
    <source>
        <dbReference type="EMBL" id="KAF4349778.1"/>
    </source>
</evidence>
<organism evidence="16 17">
    <name type="scientific">Cannabis sativa</name>
    <name type="common">Hemp</name>
    <name type="synonym">Marijuana</name>
    <dbReference type="NCBI Taxonomy" id="3483"/>
    <lineage>
        <taxon>Eukaryota</taxon>
        <taxon>Viridiplantae</taxon>
        <taxon>Streptophyta</taxon>
        <taxon>Embryophyta</taxon>
        <taxon>Tracheophyta</taxon>
        <taxon>Spermatophyta</taxon>
        <taxon>Magnoliopsida</taxon>
        <taxon>eudicotyledons</taxon>
        <taxon>Gunneridae</taxon>
        <taxon>Pentapetalae</taxon>
        <taxon>rosids</taxon>
        <taxon>fabids</taxon>
        <taxon>Rosales</taxon>
        <taxon>Cannabaceae</taxon>
        <taxon>Cannabis</taxon>
    </lineage>
</organism>
<protein>
    <recommendedName>
        <fullName evidence="2">non-specific serine/threonine protein kinase</fullName>
        <ecNumber evidence="2">2.7.11.1</ecNumber>
    </recommendedName>
</protein>
<dbReference type="EMBL" id="JAATIP010000385">
    <property type="protein sequence ID" value="KAF4349778.1"/>
    <property type="molecule type" value="Genomic_DNA"/>
</dbReference>
<keyword evidence="7" id="KW-0547">Nucleotide-binding</keyword>
<dbReference type="InterPro" id="IPR001245">
    <property type="entry name" value="Ser-Thr/Tyr_kinase_cat_dom"/>
</dbReference>
<dbReference type="Proteomes" id="UP000525078">
    <property type="component" value="Unassembled WGS sequence"/>
</dbReference>
<comment type="catalytic activity">
    <reaction evidence="12">
        <text>L-threonyl-[protein] + ATP = O-phospho-L-threonyl-[protein] + ADP + H(+)</text>
        <dbReference type="Rhea" id="RHEA:46608"/>
        <dbReference type="Rhea" id="RHEA-COMP:11060"/>
        <dbReference type="Rhea" id="RHEA-COMP:11605"/>
        <dbReference type="ChEBI" id="CHEBI:15378"/>
        <dbReference type="ChEBI" id="CHEBI:30013"/>
        <dbReference type="ChEBI" id="CHEBI:30616"/>
        <dbReference type="ChEBI" id="CHEBI:61977"/>
        <dbReference type="ChEBI" id="CHEBI:456216"/>
        <dbReference type="EC" id="2.7.11.1"/>
    </reaction>
</comment>
<dbReference type="GO" id="GO:0004674">
    <property type="term" value="F:protein serine/threonine kinase activity"/>
    <property type="evidence" value="ECO:0007669"/>
    <property type="project" value="UniProtKB-KW"/>
</dbReference>
<evidence type="ECO:0000256" key="2">
    <source>
        <dbReference type="ARBA" id="ARBA00012513"/>
    </source>
</evidence>
<dbReference type="Gene3D" id="1.10.510.10">
    <property type="entry name" value="Transferase(Phosphotransferase) domain 1"/>
    <property type="match status" value="1"/>
</dbReference>
<dbReference type="GO" id="GO:0005524">
    <property type="term" value="F:ATP binding"/>
    <property type="evidence" value="ECO:0007669"/>
    <property type="project" value="UniProtKB-KW"/>
</dbReference>
<keyword evidence="9" id="KW-0067">ATP-binding</keyword>
<feature type="domain" description="Protein kinase" evidence="15">
    <location>
        <begin position="162"/>
        <end position="371"/>
    </location>
</feature>
<evidence type="ECO:0000256" key="10">
    <source>
        <dbReference type="ARBA" id="ARBA00022989"/>
    </source>
</evidence>
<evidence type="ECO:0000259" key="15">
    <source>
        <dbReference type="PROSITE" id="PS50011"/>
    </source>
</evidence>
<evidence type="ECO:0000256" key="9">
    <source>
        <dbReference type="ARBA" id="ARBA00022840"/>
    </source>
</evidence>
<comment type="subcellular location">
    <subcellularLocation>
        <location evidence="1">Cell membrane</location>
        <topology evidence="1">Single-pass membrane protein</topology>
    </subcellularLocation>
</comment>
<comment type="caution">
    <text evidence="16">The sequence shown here is derived from an EMBL/GenBank/DDBJ whole genome shotgun (WGS) entry which is preliminary data.</text>
</comment>
<dbReference type="SUPFAM" id="SSF56112">
    <property type="entry name" value="Protein kinase-like (PK-like)"/>
    <property type="match status" value="1"/>
</dbReference>
<dbReference type="InterPro" id="IPR011009">
    <property type="entry name" value="Kinase-like_dom_sf"/>
</dbReference>
<keyword evidence="6" id="KW-0812">Transmembrane</keyword>
<evidence type="ECO:0000256" key="4">
    <source>
        <dbReference type="ARBA" id="ARBA00022527"/>
    </source>
</evidence>
<keyword evidence="4" id="KW-0723">Serine/threonine-protein kinase</keyword>
<evidence type="ECO:0000256" key="8">
    <source>
        <dbReference type="ARBA" id="ARBA00022777"/>
    </source>
</evidence>
<evidence type="ECO:0000256" key="3">
    <source>
        <dbReference type="ARBA" id="ARBA00022475"/>
    </source>
</evidence>
<dbReference type="GO" id="GO:0005886">
    <property type="term" value="C:plasma membrane"/>
    <property type="evidence" value="ECO:0007669"/>
    <property type="project" value="UniProtKB-SubCell"/>
</dbReference>
<evidence type="ECO:0000256" key="13">
    <source>
        <dbReference type="ARBA" id="ARBA00048679"/>
    </source>
</evidence>
<gene>
    <name evidence="16" type="ORF">F8388_002500</name>
</gene>
<keyword evidence="8" id="KW-0418">Kinase</keyword>
<evidence type="ECO:0000256" key="7">
    <source>
        <dbReference type="ARBA" id="ARBA00022741"/>
    </source>
</evidence>
<dbReference type="InterPro" id="IPR000719">
    <property type="entry name" value="Prot_kinase_dom"/>
</dbReference>